<protein>
    <submittedName>
        <fullName evidence="1">Uncharacterized protein</fullName>
    </submittedName>
</protein>
<evidence type="ECO:0000313" key="1">
    <source>
        <dbReference type="EMBL" id="KAK9319962.1"/>
    </source>
</evidence>
<accession>A0ACC3TGF1</accession>
<evidence type="ECO:0000313" key="2">
    <source>
        <dbReference type="Proteomes" id="UP001489719"/>
    </source>
</evidence>
<gene>
    <name evidence="1" type="ORF">V1517DRAFT_310275</name>
</gene>
<proteinExistence type="predicted"/>
<dbReference type="EMBL" id="MU970152">
    <property type="protein sequence ID" value="KAK9319962.1"/>
    <property type="molecule type" value="Genomic_DNA"/>
</dbReference>
<name>A0ACC3TGF1_9ASCO</name>
<reference evidence="2" key="1">
    <citation type="journal article" date="2024" name="Front. Bioeng. Biotechnol.">
        <title>Genome-scale model development and genomic sequencing of the oleaginous clade Lipomyces.</title>
        <authorList>
            <person name="Czajka J.J."/>
            <person name="Han Y."/>
            <person name="Kim J."/>
            <person name="Mondo S.J."/>
            <person name="Hofstad B.A."/>
            <person name="Robles A."/>
            <person name="Haridas S."/>
            <person name="Riley R."/>
            <person name="LaButti K."/>
            <person name="Pangilinan J."/>
            <person name="Andreopoulos W."/>
            <person name="Lipzen A."/>
            <person name="Yan J."/>
            <person name="Wang M."/>
            <person name="Ng V."/>
            <person name="Grigoriev I.V."/>
            <person name="Spatafora J.W."/>
            <person name="Magnuson J.K."/>
            <person name="Baker S.E."/>
            <person name="Pomraning K.R."/>
        </authorList>
    </citation>
    <scope>NUCLEOTIDE SEQUENCE [LARGE SCALE GENOMIC DNA]</scope>
    <source>
        <strain evidence="2">CBS 10300</strain>
    </source>
</reference>
<comment type="caution">
    <text evidence="1">The sequence shown here is derived from an EMBL/GenBank/DDBJ whole genome shotgun (WGS) entry which is preliminary data.</text>
</comment>
<keyword evidence="2" id="KW-1185">Reference proteome</keyword>
<organism evidence="1 2">
    <name type="scientific">Lipomyces orientalis</name>
    <dbReference type="NCBI Taxonomy" id="1233043"/>
    <lineage>
        <taxon>Eukaryota</taxon>
        <taxon>Fungi</taxon>
        <taxon>Dikarya</taxon>
        <taxon>Ascomycota</taxon>
        <taxon>Saccharomycotina</taxon>
        <taxon>Lipomycetes</taxon>
        <taxon>Lipomycetales</taxon>
        <taxon>Lipomycetaceae</taxon>
        <taxon>Lipomyces</taxon>
    </lineage>
</organism>
<sequence>MVRTLNVPISRESTITSSGTQGTMMSKCMITFYINITIALLLFGYMGPNYECVDPFTGEHFQLIPEGNWYYGDHDGSANSTLVSKKYMFNAYNITEWVLNNSTAHLAERGWVDCKDIDGWAYAGCSTLHAVGGSIKGVAESTIGAFINAEITNAFSGGRGGQSPRSICHTLDGGNICTSWATYDSSSLQNGESADMAGFAAACVKNGMSAEFKGTDSNGGLIFVCISGRSTGCGQN</sequence>
<dbReference type="Proteomes" id="UP001489719">
    <property type="component" value="Unassembled WGS sequence"/>
</dbReference>